<evidence type="ECO:0000313" key="2">
    <source>
        <dbReference type="Proteomes" id="UP001209083"/>
    </source>
</evidence>
<dbReference type="RefSeq" id="WP_349637388.1">
    <property type="nucleotide sequence ID" value="NZ_CP090958.1"/>
</dbReference>
<protein>
    <submittedName>
        <fullName evidence="1">Uncharacterized protein</fullName>
    </submittedName>
</protein>
<evidence type="ECO:0000313" key="1">
    <source>
        <dbReference type="EMBL" id="WGW10608.1"/>
    </source>
</evidence>
<accession>A0ABY8QNX3</accession>
<reference evidence="1 2" key="1">
    <citation type="submission" date="2023-05" db="EMBL/GenBank/DDBJ databases">
        <title>Lithophilousrod everest ZFBP1038 complete genpme.</title>
        <authorList>
            <person name="Tian M."/>
        </authorList>
    </citation>
    <scope>NUCLEOTIDE SEQUENCE [LARGE SCALE GENOMIC DNA]</scope>
    <source>
        <strain evidence="1 2">ZFBP1038</strain>
    </source>
</reference>
<dbReference type="Proteomes" id="UP001209083">
    <property type="component" value="Chromosome"/>
</dbReference>
<gene>
    <name evidence="1" type="ORF">LWF01_10705</name>
</gene>
<proteinExistence type="predicted"/>
<organism evidence="1 2">
    <name type="scientific">Saxibacter everestensis</name>
    <dbReference type="NCBI Taxonomy" id="2909229"/>
    <lineage>
        <taxon>Bacteria</taxon>
        <taxon>Bacillati</taxon>
        <taxon>Actinomycetota</taxon>
        <taxon>Actinomycetes</taxon>
        <taxon>Micrococcales</taxon>
        <taxon>Brevibacteriaceae</taxon>
        <taxon>Saxibacter</taxon>
    </lineage>
</organism>
<name>A0ABY8QNX3_9MICO</name>
<dbReference type="EMBL" id="CP090958">
    <property type="protein sequence ID" value="WGW10608.1"/>
    <property type="molecule type" value="Genomic_DNA"/>
</dbReference>
<sequence length="192" mass="20889">MVITMNLRKLIDIALCGGIALKEVESEAANLYAWTTAELDLLYVGKAASKKRIEDEKHWVQLDHTRQICSGIVPLLKENQAELHPLCYEHQRFAPRRMLATIQEGGWSGPSIAKTLSRLGDGPAPSVEEVEQVMVRIAVRTGSLIGNAQFASQWEGPIGTFVDTVAALAVDAARSDQIVSSGVPIRPNEDGS</sequence>
<keyword evidence="2" id="KW-1185">Reference proteome</keyword>